<feature type="compositionally biased region" description="Basic and acidic residues" evidence="1">
    <location>
        <begin position="258"/>
        <end position="279"/>
    </location>
</feature>
<organism evidence="2 3">
    <name type="scientific">Parastrongyloides trichosuri</name>
    <name type="common">Possum-specific nematode worm</name>
    <dbReference type="NCBI Taxonomy" id="131310"/>
    <lineage>
        <taxon>Eukaryota</taxon>
        <taxon>Metazoa</taxon>
        <taxon>Ecdysozoa</taxon>
        <taxon>Nematoda</taxon>
        <taxon>Chromadorea</taxon>
        <taxon>Rhabditida</taxon>
        <taxon>Tylenchina</taxon>
        <taxon>Panagrolaimomorpha</taxon>
        <taxon>Strongyloidoidea</taxon>
        <taxon>Strongyloididae</taxon>
        <taxon>Parastrongyloides</taxon>
    </lineage>
</organism>
<name>A0A0N4ZIY5_PARTI</name>
<sequence length="716" mass="77200">MGKSAGPARPSVRFGADSAPYGGQGRIAPLNSADDLANPAPSASRNPDRPARLSAVAWPAGRGGARRAAGSGAGRAGRRAPLSADDARRAALFGADEQLRRCGLGVGPRGLSLSADPSHDGRALARHSGPLAEPVGRPDRLAEPARRLPGQPLSGRGEDGSASGQGRTRPDGAGAVGLSGRYGGVPHRPGPRRNRKGRRHQHGAPGLRRRLRPDRTCKAGAPRDRPASGGLFATAARRRADQSDAAGKAEALSRLPQRRPETRDDPDHPARGPEPRPDRPQPPQPGRGDSRRAVLRRLRPGRPQPVGPADRHRRGGAGHAGRSLSGARRLQPARLCRPARRRRPLPGRHRRVRDFRRARIHPRCLPPPSQGGLRRRGARLLRARPGPGPAQRHAGDPAHRRRRQLRSGDGRHQRHPGLDRRPVLGQGRQGRHHRLLLGRQGGVAGGGPLPDAGRRGRLVRPPVARRQCERRPEGDGPPLAHRPGGRTQGAGAGPLRRPGQRHSQRHGQGDERGAEGRRADRQPDPGSRPPRHRRPAPPTPVRRPEPRTPRGAPRLRARGWRRCPPRPPDPTAATRPHPAPPRHCARRPWRPAPPGGRRSRAAPPDRCRRLPTGRPRTAVGPHGSAPARPMRAARPEDRPASTPAWCCGSRRATGPARRAPGCATPPDRPSPDRSRPPGERCRAPAHPASPGRARGKAGSCRRPPSRRNGRGRRRKQ</sequence>
<dbReference type="Proteomes" id="UP000038045">
    <property type="component" value="Unplaced"/>
</dbReference>
<evidence type="ECO:0000313" key="2">
    <source>
        <dbReference type="Proteomes" id="UP000038045"/>
    </source>
</evidence>
<feature type="region of interest" description="Disordered" evidence="1">
    <location>
        <begin position="1"/>
        <end position="85"/>
    </location>
</feature>
<feature type="compositionally biased region" description="Basic residues" evidence="1">
    <location>
        <begin position="553"/>
        <end position="564"/>
    </location>
</feature>
<proteinExistence type="predicted"/>
<accession>A0A0N4ZIY5</accession>
<feature type="compositionally biased region" description="Basic residues" evidence="1">
    <location>
        <begin position="373"/>
        <end position="382"/>
    </location>
</feature>
<feature type="compositionally biased region" description="Basic and acidic residues" evidence="1">
    <location>
        <begin position="406"/>
        <end position="422"/>
    </location>
</feature>
<evidence type="ECO:0000313" key="3">
    <source>
        <dbReference type="WBParaSite" id="PTRK_0000789900.1"/>
    </source>
</evidence>
<feature type="compositionally biased region" description="Basic and acidic residues" evidence="1">
    <location>
        <begin position="507"/>
        <end position="523"/>
    </location>
</feature>
<protein>
    <submittedName>
        <fullName evidence="3">LigA</fullName>
    </submittedName>
</protein>
<feature type="compositionally biased region" description="Basic and acidic residues" evidence="1">
    <location>
        <begin position="213"/>
        <end position="226"/>
    </location>
</feature>
<feature type="compositionally biased region" description="Gly residues" evidence="1">
    <location>
        <begin position="174"/>
        <end position="183"/>
    </location>
</feature>
<feature type="compositionally biased region" description="Basic residues" evidence="1">
    <location>
        <begin position="703"/>
        <end position="716"/>
    </location>
</feature>
<feature type="compositionally biased region" description="Low complexity" evidence="1">
    <location>
        <begin position="320"/>
        <end position="336"/>
    </location>
</feature>
<dbReference type="AlphaFoldDB" id="A0A0N4ZIY5"/>
<feature type="compositionally biased region" description="Basic and acidic residues" evidence="1">
    <location>
        <begin position="669"/>
        <end position="682"/>
    </location>
</feature>
<keyword evidence="2" id="KW-1185">Reference proteome</keyword>
<reference evidence="3" key="1">
    <citation type="submission" date="2017-02" db="UniProtKB">
        <authorList>
            <consortium name="WormBaseParasite"/>
        </authorList>
    </citation>
    <scope>IDENTIFICATION</scope>
</reference>
<evidence type="ECO:0000256" key="1">
    <source>
        <dbReference type="SAM" id="MobiDB-lite"/>
    </source>
</evidence>
<feature type="compositionally biased region" description="Basic residues" evidence="1">
    <location>
        <begin position="189"/>
        <end position="212"/>
    </location>
</feature>
<feature type="compositionally biased region" description="Low complexity" evidence="1">
    <location>
        <begin position="650"/>
        <end position="662"/>
    </location>
</feature>
<dbReference type="WBParaSite" id="PTRK_0000789900.1">
    <property type="protein sequence ID" value="PTRK_0000789900.1"/>
    <property type="gene ID" value="PTRK_0000789900"/>
</dbReference>
<feature type="compositionally biased region" description="Basic and acidic residues" evidence="1">
    <location>
        <begin position="136"/>
        <end position="146"/>
    </location>
</feature>
<feature type="region of interest" description="Disordered" evidence="1">
    <location>
        <begin position="103"/>
        <end position="716"/>
    </location>
</feature>
<feature type="compositionally biased region" description="Basic residues" evidence="1">
    <location>
        <begin position="337"/>
        <end position="362"/>
    </location>
</feature>
<feature type="compositionally biased region" description="Gly residues" evidence="1">
    <location>
        <begin position="439"/>
        <end position="448"/>
    </location>
</feature>